<dbReference type="Gene3D" id="1.10.630.10">
    <property type="entry name" value="Cytochrome P450"/>
    <property type="match status" value="1"/>
</dbReference>
<keyword evidence="5 9" id="KW-0560">Oxidoreductase</keyword>
<dbReference type="Pfam" id="PF00067">
    <property type="entry name" value="p450"/>
    <property type="match status" value="1"/>
</dbReference>
<dbReference type="PANTHER" id="PTHR24286">
    <property type="entry name" value="CYTOCHROME P450 26"/>
    <property type="match status" value="1"/>
</dbReference>
<dbReference type="GO" id="GO:0020037">
    <property type="term" value="F:heme binding"/>
    <property type="evidence" value="ECO:0007669"/>
    <property type="project" value="InterPro"/>
</dbReference>
<keyword evidence="6 8" id="KW-0408">Iron</keyword>
<evidence type="ECO:0000256" key="9">
    <source>
        <dbReference type="RuleBase" id="RU000461"/>
    </source>
</evidence>
<comment type="cofactor">
    <cofactor evidence="1 8">
        <name>heme</name>
        <dbReference type="ChEBI" id="CHEBI:30413"/>
    </cofactor>
</comment>
<dbReference type="SUPFAM" id="SSF48264">
    <property type="entry name" value="Cytochrome P450"/>
    <property type="match status" value="1"/>
</dbReference>
<gene>
    <name evidence="10" type="ORF">Cha6605_3048</name>
</gene>
<dbReference type="PANTHER" id="PTHR24286:SF24">
    <property type="entry name" value="LANOSTEROL 14-ALPHA DEMETHYLASE"/>
    <property type="match status" value="1"/>
</dbReference>
<dbReference type="GO" id="GO:0004497">
    <property type="term" value="F:monooxygenase activity"/>
    <property type="evidence" value="ECO:0007669"/>
    <property type="project" value="UniProtKB-KW"/>
</dbReference>
<protein>
    <submittedName>
        <fullName evidence="10">Cytochrome P450</fullName>
    </submittedName>
</protein>
<evidence type="ECO:0000256" key="4">
    <source>
        <dbReference type="ARBA" id="ARBA00022723"/>
    </source>
</evidence>
<evidence type="ECO:0000256" key="7">
    <source>
        <dbReference type="ARBA" id="ARBA00023033"/>
    </source>
</evidence>
<evidence type="ECO:0000256" key="1">
    <source>
        <dbReference type="ARBA" id="ARBA00001971"/>
    </source>
</evidence>
<reference evidence="10 11" key="1">
    <citation type="submission" date="2012-05" db="EMBL/GenBank/DDBJ databases">
        <title>Finished chromosome of genome of Chamaesiphon sp. PCC 6605.</title>
        <authorList>
            <consortium name="US DOE Joint Genome Institute"/>
            <person name="Gugger M."/>
            <person name="Coursin T."/>
            <person name="Rippka R."/>
            <person name="Tandeau De Marsac N."/>
            <person name="Huntemann M."/>
            <person name="Wei C.-L."/>
            <person name="Han J."/>
            <person name="Detter J.C."/>
            <person name="Han C."/>
            <person name="Tapia R."/>
            <person name="Chen A."/>
            <person name="Kyrpides N."/>
            <person name="Mavromatis K."/>
            <person name="Markowitz V."/>
            <person name="Szeto E."/>
            <person name="Ivanova N."/>
            <person name="Pagani I."/>
            <person name="Pati A."/>
            <person name="Goodwin L."/>
            <person name="Nordberg H.P."/>
            <person name="Cantor M.N."/>
            <person name="Hua S.X."/>
            <person name="Woyke T."/>
            <person name="Kerfeld C.A."/>
        </authorList>
    </citation>
    <scope>NUCLEOTIDE SEQUENCE [LARGE SCALE GENOMIC DNA]</scope>
    <source>
        <strain evidence="11">ATCC 27169 / PCC 6605</strain>
    </source>
</reference>
<dbReference type="eggNOG" id="COG2124">
    <property type="taxonomic scope" value="Bacteria"/>
</dbReference>
<proteinExistence type="inferred from homology"/>
<comment type="similarity">
    <text evidence="2 9">Belongs to the cytochrome P450 family.</text>
</comment>
<dbReference type="GO" id="GO:0016705">
    <property type="term" value="F:oxidoreductase activity, acting on paired donors, with incorporation or reduction of molecular oxygen"/>
    <property type="evidence" value="ECO:0007669"/>
    <property type="project" value="InterPro"/>
</dbReference>
<name>K9UG33_CHAP6</name>
<evidence type="ECO:0000256" key="5">
    <source>
        <dbReference type="ARBA" id="ARBA00023002"/>
    </source>
</evidence>
<keyword evidence="11" id="KW-1185">Reference proteome</keyword>
<dbReference type="STRING" id="1173020.Cha6605_3048"/>
<accession>K9UG33</accession>
<dbReference type="RefSeq" id="WP_015160220.1">
    <property type="nucleotide sequence ID" value="NC_019697.1"/>
</dbReference>
<dbReference type="GO" id="GO:0016125">
    <property type="term" value="P:sterol metabolic process"/>
    <property type="evidence" value="ECO:0007669"/>
    <property type="project" value="TreeGrafter"/>
</dbReference>
<dbReference type="GO" id="GO:0005506">
    <property type="term" value="F:iron ion binding"/>
    <property type="evidence" value="ECO:0007669"/>
    <property type="project" value="InterPro"/>
</dbReference>
<organism evidence="10 11">
    <name type="scientific">Chamaesiphon minutus (strain ATCC 27169 / PCC 6605)</name>
    <dbReference type="NCBI Taxonomy" id="1173020"/>
    <lineage>
        <taxon>Bacteria</taxon>
        <taxon>Bacillati</taxon>
        <taxon>Cyanobacteriota</taxon>
        <taxon>Cyanophyceae</taxon>
        <taxon>Gomontiellales</taxon>
        <taxon>Chamaesiphonaceae</taxon>
        <taxon>Chamaesiphon</taxon>
    </lineage>
</organism>
<dbReference type="PROSITE" id="PS00086">
    <property type="entry name" value="CYTOCHROME_P450"/>
    <property type="match status" value="1"/>
</dbReference>
<evidence type="ECO:0000256" key="6">
    <source>
        <dbReference type="ARBA" id="ARBA00023004"/>
    </source>
</evidence>
<dbReference type="AlphaFoldDB" id="K9UG33"/>
<sequence length="460" mass="51925">MTDRLKSAEMMPGSFGLPIFGEIINIISKQELFYWQQHQQHGNVFKTAALGFGKAACLVGPDANRLVLKEQADRLSSRLGNQYLAPIVSTDAVLLQDGEQHRTSRKMILPVFHQQALAKPLQGRIAAYFDTVQSVVTAAVADWGERGTIDLDAELRELTLAVVVKTFLGSEKTAEIQQVSEWFTTLTGGLYGLFKWDTPLTLHGRGQAARRKIVKYIRQVIRERVDRNDPANALDVLGLLMNTVDEDGNKFTETQIVNQAILFLFAGHETTSSLMDWVLFELGNRPEWRQKLRAEHQQVVGNEPIAMSHLRQLPQMSNVLKEGERLYPPLFLISRMAIADIEYAGYLIPAGWYILIFPLLTHRLPEIYQDPDLFDPDRFAPPREEDKKQPYSLIGFGGGVHSCIGADFAQMEMKIILSTLLQKYDWTVTPTTAEISPVRQPFMKQKKLTATFVSIEPIQS</sequence>
<keyword evidence="7 9" id="KW-0503">Monooxygenase</keyword>
<dbReference type="InterPro" id="IPR017972">
    <property type="entry name" value="Cyt_P450_CS"/>
</dbReference>
<dbReference type="EMBL" id="CP003600">
    <property type="protein sequence ID" value="AFY94077.1"/>
    <property type="molecule type" value="Genomic_DNA"/>
</dbReference>
<evidence type="ECO:0000256" key="8">
    <source>
        <dbReference type="PIRSR" id="PIRSR602403-1"/>
    </source>
</evidence>
<dbReference type="PATRIC" id="fig|1173020.3.peg.3483"/>
<keyword evidence="4 8" id="KW-0479">Metal-binding</keyword>
<dbReference type="HOGENOM" id="CLU_001570_15_0_3"/>
<dbReference type="InterPro" id="IPR036396">
    <property type="entry name" value="Cyt_P450_sf"/>
</dbReference>
<dbReference type="InterPro" id="IPR001128">
    <property type="entry name" value="Cyt_P450"/>
</dbReference>
<dbReference type="InterPro" id="IPR002403">
    <property type="entry name" value="Cyt_P450_E_grp-IV"/>
</dbReference>
<dbReference type="PRINTS" id="PR00385">
    <property type="entry name" value="P450"/>
</dbReference>
<evidence type="ECO:0000256" key="3">
    <source>
        <dbReference type="ARBA" id="ARBA00022617"/>
    </source>
</evidence>
<dbReference type="PRINTS" id="PR00465">
    <property type="entry name" value="EP450IV"/>
</dbReference>
<evidence type="ECO:0000313" key="11">
    <source>
        <dbReference type="Proteomes" id="UP000010366"/>
    </source>
</evidence>
<feature type="binding site" description="axial binding residue" evidence="8">
    <location>
        <position position="403"/>
    </location>
    <ligand>
        <name>heme</name>
        <dbReference type="ChEBI" id="CHEBI:30413"/>
    </ligand>
    <ligandPart>
        <name>Fe</name>
        <dbReference type="ChEBI" id="CHEBI:18248"/>
    </ligandPart>
</feature>
<dbReference type="OrthoDB" id="446280at2"/>
<keyword evidence="3 8" id="KW-0349">Heme</keyword>
<dbReference type="KEGG" id="cmp:Cha6605_3048"/>
<dbReference type="Proteomes" id="UP000010366">
    <property type="component" value="Chromosome"/>
</dbReference>
<evidence type="ECO:0000256" key="2">
    <source>
        <dbReference type="ARBA" id="ARBA00010617"/>
    </source>
</evidence>
<evidence type="ECO:0000313" key="10">
    <source>
        <dbReference type="EMBL" id="AFY94077.1"/>
    </source>
</evidence>